<dbReference type="EC" id="3.2.1.58" evidence="6"/>
<dbReference type="Proteomes" id="UP001485043">
    <property type="component" value="Unassembled WGS sequence"/>
</dbReference>
<protein>
    <recommendedName>
        <fullName evidence="6">glucan 1,3-beta-glucosidase</fullName>
        <ecNumber evidence="6">3.2.1.58</ecNumber>
    </recommendedName>
</protein>
<dbReference type="GO" id="GO:0009986">
    <property type="term" value="C:cell surface"/>
    <property type="evidence" value="ECO:0007669"/>
    <property type="project" value="TreeGrafter"/>
</dbReference>
<comment type="caution">
    <text evidence="8">The sequence shown here is derived from an EMBL/GenBank/DDBJ whole genome shotgun (WGS) entry which is preliminary data.</text>
</comment>
<evidence type="ECO:0000256" key="7">
    <source>
        <dbReference type="SAM" id="MobiDB-lite"/>
    </source>
</evidence>
<keyword evidence="1" id="KW-0378">Hydrolase</keyword>
<accession>A0AAW1SU29</accession>
<keyword evidence="2" id="KW-0325">Glycoprotein</keyword>
<dbReference type="SUPFAM" id="SSF51445">
    <property type="entry name" value="(Trans)glycosidases"/>
    <property type="match status" value="1"/>
</dbReference>
<dbReference type="GO" id="GO:0071555">
    <property type="term" value="P:cell wall organization"/>
    <property type="evidence" value="ECO:0007669"/>
    <property type="project" value="UniProtKB-KW"/>
</dbReference>
<keyword evidence="3" id="KW-0326">Glycosidase</keyword>
<name>A0AAW1SU29_9CHLO</name>
<sequence>MRAARSFRASPAKNSGSGQVQAHGVNLGSWLVVENWMSHSSPIFSNTAATGNDNGEYSVMQALGHTVGDPLFEQHRSQMYSEQDFADMASMGINMVRVPVGYWIKGFDNSGGDE</sequence>
<dbReference type="Gene3D" id="3.20.20.80">
    <property type="entry name" value="Glycosidases"/>
    <property type="match status" value="1"/>
</dbReference>
<feature type="non-terminal residue" evidence="8">
    <location>
        <position position="114"/>
    </location>
</feature>
<comment type="catalytic activity">
    <reaction evidence="5">
        <text>Successive hydrolysis of beta-D-glucose units from the non-reducing ends of (1-&gt;3)-beta-D-glucans, releasing alpha-glucose.</text>
        <dbReference type="EC" id="3.2.1.58"/>
    </reaction>
</comment>
<dbReference type="GO" id="GO:0004338">
    <property type="term" value="F:glucan exo-1,3-beta-glucosidase activity"/>
    <property type="evidence" value="ECO:0007669"/>
    <property type="project" value="UniProtKB-EC"/>
</dbReference>
<reference evidence="8 9" key="1">
    <citation type="journal article" date="2024" name="Nat. Commun.">
        <title>Phylogenomics reveals the evolutionary origins of lichenization in chlorophyte algae.</title>
        <authorList>
            <person name="Puginier C."/>
            <person name="Libourel C."/>
            <person name="Otte J."/>
            <person name="Skaloud P."/>
            <person name="Haon M."/>
            <person name="Grisel S."/>
            <person name="Petersen M."/>
            <person name="Berrin J.G."/>
            <person name="Delaux P.M."/>
            <person name="Dal Grande F."/>
            <person name="Keller J."/>
        </authorList>
    </citation>
    <scope>NUCLEOTIDE SEQUENCE [LARGE SCALE GENOMIC DNA]</scope>
    <source>
        <strain evidence="8 9">SAG 2523</strain>
    </source>
</reference>
<evidence type="ECO:0000256" key="5">
    <source>
        <dbReference type="ARBA" id="ARBA00036824"/>
    </source>
</evidence>
<dbReference type="InterPro" id="IPR050386">
    <property type="entry name" value="Glycosyl_hydrolase_5"/>
</dbReference>
<keyword evidence="9" id="KW-1185">Reference proteome</keyword>
<dbReference type="PANTHER" id="PTHR31297:SF34">
    <property type="entry name" value="GLUCAN 1,3-BETA-GLUCOSIDASE 2"/>
    <property type="match status" value="1"/>
</dbReference>
<evidence type="ECO:0000256" key="2">
    <source>
        <dbReference type="ARBA" id="ARBA00023180"/>
    </source>
</evidence>
<evidence type="ECO:0000256" key="6">
    <source>
        <dbReference type="ARBA" id="ARBA00038929"/>
    </source>
</evidence>
<gene>
    <name evidence="8" type="ORF">WJX84_011937</name>
</gene>
<dbReference type="AlphaFoldDB" id="A0AAW1SU29"/>
<dbReference type="EMBL" id="JALJOV010000927">
    <property type="protein sequence ID" value="KAK9858424.1"/>
    <property type="molecule type" value="Genomic_DNA"/>
</dbReference>
<evidence type="ECO:0000313" key="8">
    <source>
        <dbReference type="EMBL" id="KAK9858424.1"/>
    </source>
</evidence>
<proteinExistence type="predicted"/>
<dbReference type="InterPro" id="IPR017853">
    <property type="entry name" value="GH"/>
</dbReference>
<evidence type="ECO:0000256" key="1">
    <source>
        <dbReference type="ARBA" id="ARBA00022801"/>
    </source>
</evidence>
<dbReference type="PANTHER" id="PTHR31297">
    <property type="entry name" value="GLUCAN ENDO-1,6-BETA-GLUCOSIDASE B"/>
    <property type="match status" value="1"/>
</dbReference>
<evidence type="ECO:0000256" key="3">
    <source>
        <dbReference type="ARBA" id="ARBA00023295"/>
    </source>
</evidence>
<dbReference type="GO" id="GO:0009251">
    <property type="term" value="P:glucan catabolic process"/>
    <property type="evidence" value="ECO:0007669"/>
    <property type="project" value="TreeGrafter"/>
</dbReference>
<feature type="region of interest" description="Disordered" evidence="7">
    <location>
        <begin position="1"/>
        <end position="21"/>
    </location>
</feature>
<evidence type="ECO:0000313" key="9">
    <source>
        <dbReference type="Proteomes" id="UP001485043"/>
    </source>
</evidence>
<keyword evidence="4" id="KW-0961">Cell wall biogenesis/degradation</keyword>
<evidence type="ECO:0000256" key="4">
    <source>
        <dbReference type="ARBA" id="ARBA00023316"/>
    </source>
</evidence>
<organism evidence="8 9">
    <name type="scientific">Apatococcus fuscideae</name>
    <dbReference type="NCBI Taxonomy" id="2026836"/>
    <lineage>
        <taxon>Eukaryota</taxon>
        <taxon>Viridiplantae</taxon>
        <taxon>Chlorophyta</taxon>
        <taxon>core chlorophytes</taxon>
        <taxon>Trebouxiophyceae</taxon>
        <taxon>Chlorellales</taxon>
        <taxon>Chlorellaceae</taxon>
        <taxon>Apatococcus</taxon>
    </lineage>
</organism>
<dbReference type="GO" id="GO:0005576">
    <property type="term" value="C:extracellular region"/>
    <property type="evidence" value="ECO:0007669"/>
    <property type="project" value="TreeGrafter"/>
</dbReference>